<dbReference type="PANTHER" id="PTHR30024:SF42">
    <property type="entry name" value="ALIPHATIC SULFONATES-BINDING PROTEIN-RELATED"/>
    <property type="match status" value="1"/>
</dbReference>
<comment type="subcellular location">
    <subcellularLocation>
        <location evidence="1">Endomembrane system</location>
    </subcellularLocation>
</comment>
<evidence type="ECO:0000256" key="2">
    <source>
        <dbReference type="ARBA" id="ARBA00022448"/>
    </source>
</evidence>
<dbReference type="InterPro" id="IPR010067">
    <property type="entry name" value="ABC_SsuA_sub-bd"/>
</dbReference>
<gene>
    <name evidence="6" type="ORF">EF807_05820</name>
</gene>
<dbReference type="Proteomes" id="UP000320766">
    <property type="component" value="Unassembled WGS sequence"/>
</dbReference>
<dbReference type="AlphaFoldDB" id="A0A520KVX7"/>
<dbReference type="CDD" id="cd13553">
    <property type="entry name" value="PBP2_NrtA_CpmA_like"/>
    <property type="match status" value="1"/>
</dbReference>
<evidence type="ECO:0000256" key="4">
    <source>
        <dbReference type="ARBA" id="ARBA00022519"/>
    </source>
</evidence>
<evidence type="ECO:0000256" key="1">
    <source>
        <dbReference type="ARBA" id="ARBA00004308"/>
    </source>
</evidence>
<dbReference type="Pfam" id="PF13379">
    <property type="entry name" value="NMT1_2"/>
    <property type="match status" value="1"/>
</dbReference>
<dbReference type="SUPFAM" id="SSF53850">
    <property type="entry name" value="Periplasmic binding protein-like II"/>
    <property type="match status" value="1"/>
</dbReference>
<dbReference type="Gene3D" id="3.40.190.10">
    <property type="entry name" value="Periplasmic binding protein-like II"/>
    <property type="match status" value="2"/>
</dbReference>
<organism evidence="6 7">
    <name type="scientific">Candidatus Methanolliviera hydrocarbonicum</name>
    <dbReference type="NCBI Taxonomy" id="2491085"/>
    <lineage>
        <taxon>Archaea</taxon>
        <taxon>Methanobacteriati</taxon>
        <taxon>Methanobacteriota</taxon>
        <taxon>Candidatus Methanoliparia</taxon>
        <taxon>Candidatus Methanoliparales</taxon>
        <taxon>Candidatus Methanollivieraceae</taxon>
        <taxon>Candidatus Methanolliviera</taxon>
    </lineage>
</organism>
<sequence>MKRRSLILIAIGLLVVILAAYVALSPDGGMQYKKITIGYQPSTHQVAEMIAMEKGWWEDDLKEFGVEEVDDKVFPSGPPEMQAMLGGEIDVAYVGVAPAITAIGQGLDAKIVAAVNTQGSAIVLMPKIAERYKDPQSLKGLKIATFLPGSVQDTLLRTWLKENGINPDKDLDIVSMGPGDAITAIESERVDGVFLPSPSPSNIVLDGKGKIIVKSGEMWPDHACCVLLVSGDLIREDPEIVEQIVKTHIKATNYIYEELDDSIEICSDKTGILGDVVRYSIQAWDGRWVSDPRPIVGSSLEYARYQYDLGYIQKILGSDELFDLKFYEEA</sequence>
<evidence type="ECO:0000256" key="5">
    <source>
        <dbReference type="ARBA" id="ARBA00023136"/>
    </source>
</evidence>
<keyword evidence="2" id="KW-0813">Transport</keyword>
<dbReference type="NCBIfam" id="TIGR01728">
    <property type="entry name" value="SsuA_fam"/>
    <property type="match status" value="1"/>
</dbReference>
<dbReference type="EMBL" id="RXIL01000105">
    <property type="protein sequence ID" value="RZN68490.1"/>
    <property type="molecule type" value="Genomic_DNA"/>
</dbReference>
<reference evidence="6 7" key="1">
    <citation type="journal article" date="2019" name="Nat. Microbiol.">
        <title>Wide diversity of methane and short-chain alkane metabolisms in uncultured archaea.</title>
        <authorList>
            <person name="Borrel G."/>
            <person name="Adam P.S."/>
            <person name="McKay L.J."/>
            <person name="Chen L.X."/>
            <person name="Sierra-Garcia I.N."/>
            <person name="Sieber C.M."/>
            <person name="Letourneur Q."/>
            <person name="Ghozlane A."/>
            <person name="Andersen G.L."/>
            <person name="Li W.J."/>
            <person name="Hallam S.J."/>
            <person name="Muyzer G."/>
            <person name="de Oliveira V.M."/>
            <person name="Inskeep W.P."/>
            <person name="Banfield J.F."/>
            <person name="Gribaldo S."/>
        </authorList>
    </citation>
    <scope>NUCLEOTIDE SEQUENCE [LARGE SCALE GENOMIC DNA]</scope>
    <source>
        <strain evidence="6">NM1b</strain>
    </source>
</reference>
<protein>
    <submittedName>
        <fullName evidence="6">ABC transporter substrate-binding protein</fullName>
    </submittedName>
</protein>
<proteinExistence type="predicted"/>
<dbReference type="PANTHER" id="PTHR30024">
    <property type="entry name" value="ALIPHATIC SULFONATES-BINDING PROTEIN-RELATED"/>
    <property type="match status" value="1"/>
</dbReference>
<evidence type="ECO:0000256" key="3">
    <source>
        <dbReference type="ARBA" id="ARBA00022475"/>
    </source>
</evidence>
<evidence type="ECO:0000313" key="6">
    <source>
        <dbReference type="EMBL" id="RZN68490.1"/>
    </source>
</evidence>
<dbReference type="InterPro" id="IPR044527">
    <property type="entry name" value="NrtA/CpmA_ABC-bd_dom"/>
</dbReference>
<keyword evidence="3" id="KW-1003">Cell membrane</keyword>
<keyword evidence="5" id="KW-0472">Membrane</keyword>
<evidence type="ECO:0000313" key="7">
    <source>
        <dbReference type="Proteomes" id="UP000320766"/>
    </source>
</evidence>
<keyword evidence="4" id="KW-0997">Cell inner membrane</keyword>
<name>A0A520KVX7_9EURY</name>
<comment type="caution">
    <text evidence="6">The sequence shown here is derived from an EMBL/GenBank/DDBJ whole genome shotgun (WGS) entry which is preliminary data.</text>
</comment>
<dbReference type="GO" id="GO:0016020">
    <property type="term" value="C:membrane"/>
    <property type="evidence" value="ECO:0007669"/>
    <property type="project" value="InterPro"/>
</dbReference>
<dbReference type="GO" id="GO:0012505">
    <property type="term" value="C:endomembrane system"/>
    <property type="evidence" value="ECO:0007669"/>
    <property type="project" value="UniProtKB-SubCell"/>
</dbReference>
<dbReference type="GO" id="GO:0042626">
    <property type="term" value="F:ATPase-coupled transmembrane transporter activity"/>
    <property type="evidence" value="ECO:0007669"/>
    <property type="project" value="InterPro"/>
</dbReference>
<accession>A0A520KVX7</accession>